<sequence>MKKKRKFDAFAAINGILMLIFTLVCIYPFYYVLIVSLNDPLDAQRGGLYLWVRSFSFENYKAIFKTSELLNAYQITLFRVIVGSALHLILTAMFAFALTKKHFVFRKFLTWWMLIPMYFSGGIIPTYVVMDMLGLVNNVMVYVLPHLLATFHILILRTFLNELPAALEESAVIDGASDFSLFWRIVMPLSTPVLATVALFIGVFHWNDWFSGFTYMTSEDLWTAQNVLLKIIQTNEASNIASISKMDSGFKATVTAESVKMAMLVITTVPVIVVYPFLQKYFVKGMMLGSVKG</sequence>
<name>A0A3D9IRL7_9BACL</name>
<evidence type="ECO:0000256" key="6">
    <source>
        <dbReference type="ARBA" id="ARBA00023136"/>
    </source>
</evidence>
<keyword evidence="5 7" id="KW-1133">Transmembrane helix</keyword>
<accession>A0A3D9IRL7</accession>
<evidence type="ECO:0000256" key="7">
    <source>
        <dbReference type="SAM" id="Phobius"/>
    </source>
</evidence>
<feature type="transmembrane region" description="Helical" evidence="7">
    <location>
        <begin position="181"/>
        <end position="206"/>
    </location>
</feature>
<dbReference type="PANTHER" id="PTHR43744">
    <property type="entry name" value="ABC TRANSPORTER PERMEASE PROTEIN MG189-RELATED-RELATED"/>
    <property type="match status" value="1"/>
</dbReference>
<dbReference type="CDD" id="cd06261">
    <property type="entry name" value="TM_PBP2"/>
    <property type="match status" value="1"/>
</dbReference>
<dbReference type="AlphaFoldDB" id="A0A3D9IRL7"/>
<dbReference type="Gene3D" id="1.10.3720.10">
    <property type="entry name" value="MetI-like"/>
    <property type="match status" value="1"/>
</dbReference>
<comment type="caution">
    <text evidence="9">The sequence shown here is derived from an EMBL/GenBank/DDBJ whole genome shotgun (WGS) entry which is preliminary data.</text>
</comment>
<dbReference type="InterPro" id="IPR035906">
    <property type="entry name" value="MetI-like_sf"/>
</dbReference>
<comment type="subcellular location">
    <subcellularLocation>
        <location evidence="1">Cell membrane</location>
        <topology evidence="1">Multi-pass membrane protein</topology>
    </subcellularLocation>
</comment>
<dbReference type="SUPFAM" id="SSF161098">
    <property type="entry name" value="MetI-like"/>
    <property type="match status" value="1"/>
</dbReference>
<dbReference type="InterPro" id="IPR000515">
    <property type="entry name" value="MetI-like"/>
</dbReference>
<feature type="transmembrane region" description="Helical" evidence="7">
    <location>
        <begin position="261"/>
        <end position="278"/>
    </location>
</feature>
<feature type="domain" description="ABC transmembrane type-1" evidence="8">
    <location>
        <begin position="73"/>
        <end position="278"/>
    </location>
</feature>
<evidence type="ECO:0000256" key="1">
    <source>
        <dbReference type="ARBA" id="ARBA00004651"/>
    </source>
</evidence>
<dbReference type="GO" id="GO:0005886">
    <property type="term" value="C:plasma membrane"/>
    <property type="evidence" value="ECO:0007669"/>
    <property type="project" value="UniProtKB-SubCell"/>
</dbReference>
<keyword evidence="2" id="KW-0813">Transport</keyword>
<feature type="transmembrane region" description="Helical" evidence="7">
    <location>
        <begin position="109"/>
        <end position="128"/>
    </location>
</feature>
<evidence type="ECO:0000256" key="4">
    <source>
        <dbReference type="ARBA" id="ARBA00022692"/>
    </source>
</evidence>
<reference evidence="9 10" key="1">
    <citation type="submission" date="2018-07" db="EMBL/GenBank/DDBJ databases">
        <title>Genomic Encyclopedia of Type Strains, Phase III (KMG-III): the genomes of soil and plant-associated and newly described type strains.</title>
        <authorList>
            <person name="Whitman W."/>
        </authorList>
    </citation>
    <scope>NUCLEOTIDE SEQUENCE [LARGE SCALE GENOMIC DNA]</scope>
    <source>
        <strain evidence="9 10">CECT 7287</strain>
    </source>
</reference>
<dbReference type="GO" id="GO:0055085">
    <property type="term" value="P:transmembrane transport"/>
    <property type="evidence" value="ECO:0007669"/>
    <property type="project" value="InterPro"/>
</dbReference>
<evidence type="ECO:0000256" key="5">
    <source>
        <dbReference type="ARBA" id="ARBA00022989"/>
    </source>
</evidence>
<dbReference type="Proteomes" id="UP000256977">
    <property type="component" value="Unassembled WGS sequence"/>
</dbReference>
<feature type="transmembrane region" description="Helical" evidence="7">
    <location>
        <begin position="12"/>
        <end position="33"/>
    </location>
</feature>
<evidence type="ECO:0000259" key="8">
    <source>
        <dbReference type="PROSITE" id="PS50928"/>
    </source>
</evidence>
<feature type="transmembrane region" description="Helical" evidence="7">
    <location>
        <begin position="140"/>
        <end position="160"/>
    </location>
</feature>
<feature type="transmembrane region" description="Helical" evidence="7">
    <location>
        <begin position="77"/>
        <end position="97"/>
    </location>
</feature>
<proteinExistence type="predicted"/>
<evidence type="ECO:0000313" key="10">
    <source>
        <dbReference type="Proteomes" id="UP000256977"/>
    </source>
</evidence>
<dbReference type="PROSITE" id="PS50928">
    <property type="entry name" value="ABC_TM1"/>
    <property type="match status" value="1"/>
</dbReference>
<gene>
    <name evidence="9" type="ORF">DFP98_12386</name>
</gene>
<evidence type="ECO:0000313" key="9">
    <source>
        <dbReference type="EMBL" id="RED64414.1"/>
    </source>
</evidence>
<dbReference type="RefSeq" id="WP_116063399.1">
    <property type="nucleotide sequence ID" value="NZ_QRDZ01000023.1"/>
</dbReference>
<keyword evidence="6 7" id="KW-0472">Membrane</keyword>
<organism evidence="9 10">
    <name type="scientific">Cohnella phaseoli</name>
    <dbReference type="NCBI Taxonomy" id="456490"/>
    <lineage>
        <taxon>Bacteria</taxon>
        <taxon>Bacillati</taxon>
        <taxon>Bacillota</taxon>
        <taxon>Bacilli</taxon>
        <taxon>Bacillales</taxon>
        <taxon>Paenibacillaceae</taxon>
        <taxon>Cohnella</taxon>
    </lineage>
</organism>
<dbReference type="EMBL" id="QRDZ01000023">
    <property type="protein sequence ID" value="RED64414.1"/>
    <property type="molecule type" value="Genomic_DNA"/>
</dbReference>
<evidence type="ECO:0000256" key="3">
    <source>
        <dbReference type="ARBA" id="ARBA00022475"/>
    </source>
</evidence>
<keyword evidence="3" id="KW-1003">Cell membrane</keyword>
<dbReference type="PANTHER" id="PTHR43744:SF9">
    <property type="entry name" value="POLYGALACTURONAN_RHAMNOGALACTURONAN TRANSPORT SYSTEM PERMEASE PROTEIN YTCP"/>
    <property type="match status" value="1"/>
</dbReference>
<keyword evidence="10" id="KW-1185">Reference proteome</keyword>
<keyword evidence="4 7" id="KW-0812">Transmembrane</keyword>
<protein>
    <submittedName>
        <fullName evidence="9">Putative aldouronate transport system permease protein</fullName>
    </submittedName>
</protein>
<dbReference type="OrthoDB" id="9810086at2"/>
<evidence type="ECO:0000256" key="2">
    <source>
        <dbReference type="ARBA" id="ARBA00022448"/>
    </source>
</evidence>